<name>A0A9P0Q7W0_ACAOB</name>
<evidence type="ECO:0000313" key="1">
    <source>
        <dbReference type="EMBL" id="CAH2013470.1"/>
    </source>
</evidence>
<dbReference type="EMBL" id="CAKOFQ010008329">
    <property type="protein sequence ID" value="CAH2013470.1"/>
    <property type="molecule type" value="Genomic_DNA"/>
</dbReference>
<proteinExistence type="predicted"/>
<dbReference type="Proteomes" id="UP001152888">
    <property type="component" value="Unassembled WGS sequence"/>
</dbReference>
<dbReference type="AlphaFoldDB" id="A0A9P0Q7W0"/>
<sequence>MQISSRRSLPTLWIEDLLKLGPV</sequence>
<comment type="caution">
    <text evidence="1">The sequence shown here is derived from an EMBL/GenBank/DDBJ whole genome shotgun (WGS) entry which is preliminary data.</text>
</comment>
<organism evidence="1 2">
    <name type="scientific">Acanthoscelides obtectus</name>
    <name type="common">Bean weevil</name>
    <name type="synonym">Bruchus obtectus</name>
    <dbReference type="NCBI Taxonomy" id="200917"/>
    <lineage>
        <taxon>Eukaryota</taxon>
        <taxon>Metazoa</taxon>
        <taxon>Ecdysozoa</taxon>
        <taxon>Arthropoda</taxon>
        <taxon>Hexapoda</taxon>
        <taxon>Insecta</taxon>
        <taxon>Pterygota</taxon>
        <taxon>Neoptera</taxon>
        <taxon>Endopterygota</taxon>
        <taxon>Coleoptera</taxon>
        <taxon>Polyphaga</taxon>
        <taxon>Cucujiformia</taxon>
        <taxon>Chrysomeloidea</taxon>
        <taxon>Chrysomelidae</taxon>
        <taxon>Bruchinae</taxon>
        <taxon>Bruchini</taxon>
        <taxon>Acanthoscelides</taxon>
    </lineage>
</organism>
<keyword evidence="2" id="KW-1185">Reference proteome</keyword>
<accession>A0A9P0Q7W0</accession>
<protein>
    <submittedName>
        <fullName evidence="1">Uncharacterized protein</fullName>
    </submittedName>
</protein>
<gene>
    <name evidence="1" type="ORF">ACAOBT_LOCUS33487</name>
</gene>
<evidence type="ECO:0000313" key="2">
    <source>
        <dbReference type="Proteomes" id="UP001152888"/>
    </source>
</evidence>
<reference evidence="1" key="1">
    <citation type="submission" date="2022-03" db="EMBL/GenBank/DDBJ databases">
        <authorList>
            <person name="Sayadi A."/>
        </authorList>
    </citation>
    <scope>NUCLEOTIDE SEQUENCE</scope>
</reference>